<evidence type="ECO:0000256" key="6">
    <source>
        <dbReference type="ARBA" id="ARBA00022967"/>
    </source>
</evidence>
<name>X1SK38_9ZZZZ</name>
<keyword evidence="8" id="KW-0472">Membrane</keyword>
<dbReference type="FunFam" id="3.40.50.1000:FF:000083">
    <property type="entry name" value="Sodium/potassium-transporting ATPase subunit alpha"/>
    <property type="match status" value="1"/>
</dbReference>
<evidence type="ECO:0008006" key="10">
    <source>
        <dbReference type="Google" id="ProtNLM"/>
    </source>
</evidence>
<dbReference type="GO" id="GO:0016887">
    <property type="term" value="F:ATP hydrolysis activity"/>
    <property type="evidence" value="ECO:0007669"/>
    <property type="project" value="InterPro"/>
</dbReference>
<keyword evidence="5" id="KW-0460">Magnesium</keyword>
<evidence type="ECO:0000256" key="2">
    <source>
        <dbReference type="ARBA" id="ARBA00022692"/>
    </source>
</evidence>
<evidence type="ECO:0000256" key="5">
    <source>
        <dbReference type="ARBA" id="ARBA00022842"/>
    </source>
</evidence>
<dbReference type="NCBIfam" id="TIGR01494">
    <property type="entry name" value="ATPase_P-type"/>
    <property type="match status" value="2"/>
</dbReference>
<gene>
    <name evidence="9" type="ORF">S12H4_28913</name>
</gene>
<dbReference type="InterPro" id="IPR023299">
    <property type="entry name" value="ATPase_P-typ_cyto_dom_N"/>
</dbReference>
<keyword evidence="6" id="KW-1278">Translocase</keyword>
<keyword evidence="4" id="KW-0067">ATP-binding</keyword>
<evidence type="ECO:0000256" key="1">
    <source>
        <dbReference type="ARBA" id="ARBA00004141"/>
    </source>
</evidence>
<dbReference type="Pfam" id="PF13246">
    <property type="entry name" value="Cation_ATPase"/>
    <property type="match status" value="1"/>
</dbReference>
<sequence>CGLLCNNAVMGKDENQKKKYIGDPTEIALLVAARKAGIQPDEYVRVDEIPFSSERKRMTTIHRKNKELLVFTKGAPEVILEGCSFILEDGKVRRLSKGDKEIIASRNRDLAKDALRVLAFAYKALNQEKKKKENIENDLIFLGLQGMIDAPRRGVKEAIETCKRAGIRVVMITGDNKITAQVVAKEIGIGKNTLEGKDLDGISSQQLRARVKEVDIFARVSPMHKVGILKALQENGHVVAMTGDGVNDAPALKNADIGVSMGIRGTDVAKQTSDMVLLDDNFA</sequence>
<evidence type="ECO:0000256" key="8">
    <source>
        <dbReference type="ARBA" id="ARBA00023136"/>
    </source>
</evidence>
<reference evidence="9" key="1">
    <citation type="journal article" date="2014" name="Front. Microbiol.">
        <title>High frequency of phylogenetically diverse reductive dehalogenase-homologous genes in deep subseafloor sedimentary metagenomes.</title>
        <authorList>
            <person name="Kawai M."/>
            <person name="Futagami T."/>
            <person name="Toyoda A."/>
            <person name="Takaki Y."/>
            <person name="Nishi S."/>
            <person name="Hori S."/>
            <person name="Arai W."/>
            <person name="Tsubouchi T."/>
            <person name="Morono Y."/>
            <person name="Uchiyama I."/>
            <person name="Ito T."/>
            <person name="Fujiyama A."/>
            <person name="Inagaki F."/>
            <person name="Takami H."/>
        </authorList>
    </citation>
    <scope>NUCLEOTIDE SEQUENCE</scope>
    <source>
        <strain evidence="9">Expedition CK06-06</strain>
    </source>
</reference>
<dbReference type="PRINTS" id="PR00120">
    <property type="entry name" value="HATPASE"/>
</dbReference>
<keyword evidence="2" id="KW-0812">Transmembrane</keyword>
<dbReference type="GO" id="GO:0005886">
    <property type="term" value="C:plasma membrane"/>
    <property type="evidence" value="ECO:0007669"/>
    <property type="project" value="TreeGrafter"/>
</dbReference>
<dbReference type="Gene3D" id="3.40.50.1000">
    <property type="entry name" value="HAD superfamily/HAD-like"/>
    <property type="match status" value="1"/>
</dbReference>
<comment type="caution">
    <text evidence="9">The sequence shown here is derived from an EMBL/GenBank/DDBJ whole genome shotgun (WGS) entry which is preliminary data.</text>
</comment>
<dbReference type="GO" id="GO:0005388">
    <property type="term" value="F:P-type calcium transporter activity"/>
    <property type="evidence" value="ECO:0007669"/>
    <property type="project" value="TreeGrafter"/>
</dbReference>
<dbReference type="InterPro" id="IPR023214">
    <property type="entry name" value="HAD_sf"/>
</dbReference>
<organism evidence="9">
    <name type="scientific">marine sediment metagenome</name>
    <dbReference type="NCBI Taxonomy" id="412755"/>
    <lineage>
        <taxon>unclassified sequences</taxon>
        <taxon>metagenomes</taxon>
        <taxon>ecological metagenomes</taxon>
    </lineage>
</organism>
<dbReference type="PRINTS" id="PR00119">
    <property type="entry name" value="CATATPASE"/>
</dbReference>
<dbReference type="EMBL" id="BARW01016633">
    <property type="protein sequence ID" value="GAI93328.1"/>
    <property type="molecule type" value="Genomic_DNA"/>
</dbReference>
<evidence type="ECO:0000256" key="7">
    <source>
        <dbReference type="ARBA" id="ARBA00022989"/>
    </source>
</evidence>
<dbReference type="PANTHER" id="PTHR24093">
    <property type="entry name" value="CATION TRANSPORTING ATPASE"/>
    <property type="match status" value="1"/>
</dbReference>
<dbReference type="AlphaFoldDB" id="X1SK38"/>
<keyword evidence="7" id="KW-1133">Transmembrane helix</keyword>
<dbReference type="SUPFAM" id="SSF81660">
    <property type="entry name" value="Metal cation-transporting ATPase, ATP-binding domain N"/>
    <property type="match status" value="1"/>
</dbReference>
<dbReference type="InterPro" id="IPR001757">
    <property type="entry name" value="P_typ_ATPase"/>
</dbReference>
<keyword evidence="3" id="KW-0547">Nucleotide-binding</keyword>
<accession>X1SK38</accession>
<protein>
    <recommendedName>
        <fullName evidence="10">Cation-transporting P-type ATPase C-terminal domain-containing protein</fullName>
    </recommendedName>
</protein>
<evidence type="ECO:0000256" key="4">
    <source>
        <dbReference type="ARBA" id="ARBA00022840"/>
    </source>
</evidence>
<proteinExistence type="predicted"/>
<dbReference type="SUPFAM" id="SSF56784">
    <property type="entry name" value="HAD-like"/>
    <property type="match status" value="1"/>
</dbReference>
<feature type="non-terminal residue" evidence="9">
    <location>
        <position position="1"/>
    </location>
</feature>
<comment type="subcellular location">
    <subcellularLocation>
        <location evidence="1">Membrane</location>
        <topology evidence="1">Multi-pass membrane protein</topology>
    </subcellularLocation>
</comment>
<feature type="non-terminal residue" evidence="9">
    <location>
        <position position="283"/>
    </location>
</feature>
<dbReference type="PANTHER" id="PTHR24093:SF506">
    <property type="entry name" value="CATION-TRANSPORTING ATPASE PMA1"/>
    <property type="match status" value="1"/>
</dbReference>
<dbReference type="Gene3D" id="3.40.1110.10">
    <property type="entry name" value="Calcium-transporting ATPase, cytoplasmic domain N"/>
    <property type="match status" value="1"/>
</dbReference>
<dbReference type="InterPro" id="IPR036412">
    <property type="entry name" value="HAD-like_sf"/>
</dbReference>
<dbReference type="GO" id="GO:0005524">
    <property type="term" value="F:ATP binding"/>
    <property type="evidence" value="ECO:0007669"/>
    <property type="project" value="UniProtKB-KW"/>
</dbReference>
<evidence type="ECO:0000313" key="9">
    <source>
        <dbReference type="EMBL" id="GAI93328.1"/>
    </source>
</evidence>
<evidence type="ECO:0000256" key="3">
    <source>
        <dbReference type="ARBA" id="ARBA00022741"/>
    </source>
</evidence>